<feature type="compositionally biased region" description="Basic and acidic residues" evidence="1">
    <location>
        <begin position="1"/>
        <end position="18"/>
    </location>
</feature>
<sequence>RDNRGEFTAVAERRETREHGRRRRKSGGTDALESYRHRTQKWRSTTHPATASTKRPVIPGVRILFLACLAGFSSRLFAVIRFESIIHEFDPW</sequence>
<feature type="non-terminal residue" evidence="2">
    <location>
        <position position="1"/>
    </location>
</feature>
<comment type="caution">
    <text evidence="2">The sequence shown here is derived from an EMBL/GenBank/DDBJ whole genome shotgun (WGS) entry which is preliminary data.</text>
</comment>
<gene>
    <name evidence="2" type="ORF">GOODEAATRI_020923</name>
</gene>
<evidence type="ECO:0000256" key="1">
    <source>
        <dbReference type="SAM" id="MobiDB-lite"/>
    </source>
</evidence>
<feature type="compositionally biased region" description="Polar residues" evidence="1">
    <location>
        <begin position="42"/>
        <end position="53"/>
    </location>
</feature>
<accession>A0ABV0NWE1</accession>
<proteinExistence type="predicted"/>
<name>A0ABV0NWE1_9TELE</name>
<protein>
    <submittedName>
        <fullName evidence="2">Uncharacterized protein</fullName>
    </submittedName>
</protein>
<evidence type="ECO:0000313" key="2">
    <source>
        <dbReference type="EMBL" id="MEQ2175745.1"/>
    </source>
</evidence>
<feature type="region of interest" description="Disordered" evidence="1">
    <location>
        <begin position="1"/>
        <end position="53"/>
    </location>
</feature>
<keyword evidence="3" id="KW-1185">Reference proteome</keyword>
<dbReference type="Proteomes" id="UP001476798">
    <property type="component" value="Unassembled WGS sequence"/>
</dbReference>
<organism evidence="2 3">
    <name type="scientific">Goodea atripinnis</name>
    <dbReference type="NCBI Taxonomy" id="208336"/>
    <lineage>
        <taxon>Eukaryota</taxon>
        <taxon>Metazoa</taxon>
        <taxon>Chordata</taxon>
        <taxon>Craniata</taxon>
        <taxon>Vertebrata</taxon>
        <taxon>Euteleostomi</taxon>
        <taxon>Actinopterygii</taxon>
        <taxon>Neopterygii</taxon>
        <taxon>Teleostei</taxon>
        <taxon>Neoteleostei</taxon>
        <taxon>Acanthomorphata</taxon>
        <taxon>Ovalentaria</taxon>
        <taxon>Atherinomorphae</taxon>
        <taxon>Cyprinodontiformes</taxon>
        <taxon>Goodeidae</taxon>
        <taxon>Goodea</taxon>
    </lineage>
</organism>
<evidence type="ECO:0000313" key="3">
    <source>
        <dbReference type="Proteomes" id="UP001476798"/>
    </source>
</evidence>
<dbReference type="EMBL" id="JAHRIO010051964">
    <property type="protein sequence ID" value="MEQ2175745.1"/>
    <property type="molecule type" value="Genomic_DNA"/>
</dbReference>
<reference evidence="2 3" key="1">
    <citation type="submission" date="2021-06" db="EMBL/GenBank/DDBJ databases">
        <authorList>
            <person name="Palmer J.M."/>
        </authorList>
    </citation>
    <scope>NUCLEOTIDE SEQUENCE [LARGE SCALE GENOMIC DNA]</scope>
    <source>
        <strain evidence="2 3">GA_2019</strain>
        <tissue evidence="2">Muscle</tissue>
    </source>
</reference>